<dbReference type="RefSeq" id="WP_181729165.1">
    <property type="nucleotide sequence ID" value="NZ_JACEIR010000001.1"/>
</dbReference>
<proteinExistence type="predicted"/>
<reference evidence="1 2" key="1">
    <citation type="submission" date="2020-12" db="EMBL/GenBank/DDBJ databases">
        <title>WGS of Thermoactinomyces spp.</title>
        <authorList>
            <person name="Cheng K."/>
        </authorList>
    </citation>
    <scope>NUCLEOTIDE SEQUENCE [LARGE SCALE GENOMIC DNA]</scope>
    <source>
        <strain evidence="2">CICC 10671\DSM 43846</strain>
    </source>
</reference>
<dbReference type="Proteomes" id="UP000633619">
    <property type="component" value="Unassembled WGS sequence"/>
</dbReference>
<sequence>MRQITAIATEDIPANRLCCLAGGGDPDKVYVRLAKADEAADFCSKRTISQGEEVTVDLEGSGYWEVEFKATEQANSVAAGISVNVLDGGYIGMDGNLASYIGYTLEPGSDGDVIKIKKLYKVKASRINPY</sequence>
<dbReference type="AlphaFoldDB" id="A0A8I1ADI9"/>
<dbReference type="EMBL" id="JAECVW010000001">
    <property type="protein sequence ID" value="MBH8594078.1"/>
    <property type="molecule type" value="Genomic_DNA"/>
</dbReference>
<evidence type="ECO:0000313" key="2">
    <source>
        <dbReference type="Proteomes" id="UP000633619"/>
    </source>
</evidence>
<evidence type="ECO:0000313" key="1">
    <source>
        <dbReference type="EMBL" id="MBH8594078.1"/>
    </source>
</evidence>
<gene>
    <name evidence="1" type="ORF">I8U20_01890</name>
</gene>
<organism evidence="1 2">
    <name type="scientific">Thermoactinomyces intermedius</name>
    <dbReference type="NCBI Taxonomy" id="2024"/>
    <lineage>
        <taxon>Bacteria</taxon>
        <taxon>Bacillati</taxon>
        <taxon>Bacillota</taxon>
        <taxon>Bacilli</taxon>
        <taxon>Bacillales</taxon>
        <taxon>Thermoactinomycetaceae</taxon>
        <taxon>Thermoactinomyces</taxon>
    </lineage>
</organism>
<accession>A0A8I1ADI9</accession>
<comment type="caution">
    <text evidence="1">The sequence shown here is derived from an EMBL/GenBank/DDBJ whole genome shotgun (WGS) entry which is preliminary data.</text>
</comment>
<name>A0A8I1ADI9_THEIN</name>
<protein>
    <submittedName>
        <fullName evidence="1">Uncharacterized protein</fullName>
    </submittedName>
</protein>
<keyword evidence="2" id="KW-1185">Reference proteome</keyword>